<dbReference type="Pfam" id="PF00043">
    <property type="entry name" value="GST_C"/>
    <property type="match status" value="1"/>
</dbReference>
<dbReference type="InterPro" id="IPR034330">
    <property type="entry name" value="GST_Zeta_C"/>
</dbReference>
<dbReference type="Proteomes" id="UP000188388">
    <property type="component" value="Unassembled WGS sequence"/>
</dbReference>
<dbReference type="GO" id="GO:0050077">
    <property type="term" value="F:maleylpyruvate isomerase activity"/>
    <property type="evidence" value="ECO:0007669"/>
    <property type="project" value="UniProtKB-EC"/>
</dbReference>
<dbReference type="GO" id="GO:0006559">
    <property type="term" value="P:L-phenylalanine catabolic process"/>
    <property type="evidence" value="ECO:0007669"/>
    <property type="project" value="TreeGrafter"/>
</dbReference>
<dbReference type="NCBIfam" id="TIGR01262">
    <property type="entry name" value="maiA"/>
    <property type="match status" value="1"/>
</dbReference>
<dbReference type="InterPro" id="IPR004045">
    <property type="entry name" value="Glutathione_S-Trfase_N"/>
</dbReference>
<evidence type="ECO:0000259" key="3">
    <source>
        <dbReference type="PROSITE" id="PS50405"/>
    </source>
</evidence>
<dbReference type="Gene3D" id="3.40.30.10">
    <property type="entry name" value="Glutaredoxin"/>
    <property type="match status" value="1"/>
</dbReference>
<proteinExistence type="inferred from homology"/>
<dbReference type="EMBL" id="FTPD01000004">
    <property type="protein sequence ID" value="SIT53498.1"/>
    <property type="molecule type" value="Genomic_DNA"/>
</dbReference>
<dbReference type="PROSITE" id="PS50405">
    <property type="entry name" value="GST_CTER"/>
    <property type="match status" value="1"/>
</dbReference>
<sequence>MAILGPPCLARPSKSAECAGMSDLVLHNYYRSSTSYRVRIALEMKGLTYQYVPHHLRHGEHLEPAYLSVNPQGLVPALILGDGRLLTQSLAIIEFLDETKPEPPLLPQDAPGRARVRMLAQMIACDIHPVNNLRVLTSLRTLFGAGDEDVANWFRHWVNEGFQPLEKSLVSSPETKTFCHGDTPGLADICLAAQVTSNARFGVDLTPYPTITRIHAACMALPAFQKAAPENQIDAE</sequence>
<dbReference type="InterPro" id="IPR040079">
    <property type="entry name" value="Glutathione_S-Trfase"/>
</dbReference>
<dbReference type="SFLD" id="SFLDS00019">
    <property type="entry name" value="Glutathione_Transferase_(cytos"/>
    <property type="match status" value="1"/>
</dbReference>
<dbReference type="InterPro" id="IPR004046">
    <property type="entry name" value="GST_C"/>
</dbReference>
<dbReference type="Gene3D" id="1.20.1050.10">
    <property type="match status" value="1"/>
</dbReference>
<dbReference type="InterPro" id="IPR010987">
    <property type="entry name" value="Glutathione-S-Trfase_C-like"/>
</dbReference>
<feature type="domain" description="GST C-terminal" evidence="3">
    <location>
        <begin position="109"/>
        <end position="236"/>
    </location>
</feature>
<gene>
    <name evidence="4" type="primary">nagL</name>
    <name evidence="4" type="ORF">BQ8794_120017</name>
</gene>
<dbReference type="InterPro" id="IPR036282">
    <property type="entry name" value="Glutathione-S-Trfase_C_sf"/>
</dbReference>
<keyword evidence="4" id="KW-0670">Pyruvate</keyword>
<dbReference type="SFLD" id="SFLDG00358">
    <property type="entry name" value="Main_(cytGST)"/>
    <property type="match status" value="1"/>
</dbReference>
<dbReference type="AlphaFoldDB" id="A0A1R3V0U3"/>
<comment type="similarity">
    <text evidence="1">Belongs to the GST superfamily. Zeta family.</text>
</comment>
<feature type="domain" description="GST N-terminal" evidence="2">
    <location>
        <begin position="22"/>
        <end position="104"/>
    </location>
</feature>
<accession>A0A1R3V0U3</accession>
<dbReference type="PANTHER" id="PTHR42673:SF4">
    <property type="entry name" value="MALEYLACETOACETATE ISOMERASE"/>
    <property type="match status" value="1"/>
</dbReference>
<dbReference type="PANTHER" id="PTHR42673">
    <property type="entry name" value="MALEYLACETOACETATE ISOMERASE"/>
    <property type="match status" value="1"/>
</dbReference>
<dbReference type="InterPro" id="IPR034333">
    <property type="entry name" value="GST_Zeta_N"/>
</dbReference>
<dbReference type="EC" id="5.2.1.4" evidence="4"/>
<dbReference type="PROSITE" id="PS50404">
    <property type="entry name" value="GST_NTER"/>
    <property type="match status" value="1"/>
</dbReference>
<dbReference type="InterPro" id="IPR005955">
    <property type="entry name" value="GST_Zeta"/>
</dbReference>
<name>A0A1R3V0U3_9HYPH</name>
<dbReference type="GO" id="GO:0016034">
    <property type="term" value="F:maleylacetoacetate isomerase activity"/>
    <property type="evidence" value="ECO:0007669"/>
    <property type="project" value="TreeGrafter"/>
</dbReference>
<keyword evidence="5" id="KW-1185">Reference proteome</keyword>
<dbReference type="GO" id="GO:0004364">
    <property type="term" value="F:glutathione transferase activity"/>
    <property type="evidence" value="ECO:0007669"/>
    <property type="project" value="TreeGrafter"/>
</dbReference>
<dbReference type="GO" id="GO:0005737">
    <property type="term" value="C:cytoplasm"/>
    <property type="evidence" value="ECO:0007669"/>
    <property type="project" value="InterPro"/>
</dbReference>
<evidence type="ECO:0000313" key="5">
    <source>
        <dbReference type="Proteomes" id="UP000188388"/>
    </source>
</evidence>
<dbReference type="STRING" id="1631249.BQ8794_120017"/>
<dbReference type="GO" id="GO:0006749">
    <property type="term" value="P:glutathione metabolic process"/>
    <property type="evidence" value="ECO:0007669"/>
    <property type="project" value="TreeGrafter"/>
</dbReference>
<evidence type="ECO:0000256" key="1">
    <source>
        <dbReference type="ARBA" id="ARBA00010007"/>
    </source>
</evidence>
<organism evidence="4 5">
    <name type="scientific">Mesorhizobium prunaredense</name>
    <dbReference type="NCBI Taxonomy" id="1631249"/>
    <lineage>
        <taxon>Bacteria</taxon>
        <taxon>Pseudomonadati</taxon>
        <taxon>Pseudomonadota</taxon>
        <taxon>Alphaproteobacteria</taxon>
        <taxon>Hyphomicrobiales</taxon>
        <taxon>Phyllobacteriaceae</taxon>
        <taxon>Mesorhizobium</taxon>
    </lineage>
</organism>
<dbReference type="CDD" id="cd03191">
    <property type="entry name" value="GST_C_Zeta"/>
    <property type="match status" value="1"/>
</dbReference>
<evidence type="ECO:0000313" key="4">
    <source>
        <dbReference type="EMBL" id="SIT53498.1"/>
    </source>
</evidence>
<reference evidence="5" key="1">
    <citation type="submission" date="2017-01" db="EMBL/GenBank/DDBJ databases">
        <authorList>
            <person name="Brunel B."/>
        </authorList>
    </citation>
    <scope>NUCLEOTIDE SEQUENCE [LARGE SCALE GENOMIC DNA]</scope>
</reference>
<dbReference type="InterPro" id="IPR036249">
    <property type="entry name" value="Thioredoxin-like_sf"/>
</dbReference>
<dbReference type="CDD" id="cd03042">
    <property type="entry name" value="GST_N_Zeta"/>
    <property type="match status" value="1"/>
</dbReference>
<dbReference type="Pfam" id="PF13409">
    <property type="entry name" value="GST_N_2"/>
    <property type="match status" value="1"/>
</dbReference>
<dbReference type="FunFam" id="1.20.1050.10:FF:000010">
    <property type="entry name" value="Maleylacetoacetate isomerase isoform 1"/>
    <property type="match status" value="1"/>
</dbReference>
<dbReference type="SUPFAM" id="SSF52833">
    <property type="entry name" value="Thioredoxin-like"/>
    <property type="match status" value="1"/>
</dbReference>
<protein>
    <submittedName>
        <fullName evidence="4">Maleylpyruvate isomerase</fullName>
        <ecNumber evidence="4">5.2.1.4</ecNumber>
    </submittedName>
</protein>
<dbReference type="SUPFAM" id="SSF47616">
    <property type="entry name" value="GST C-terminal domain-like"/>
    <property type="match status" value="1"/>
</dbReference>
<keyword evidence="4" id="KW-0413">Isomerase</keyword>
<evidence type="ECO:0000259" key="2">
    <source>
        <dbReference type="PROSITE" id="PS50404"/>
    </source>
</evidence>